<gene>
    <name evidence="1" type="ORF">O6H91_12G098300</name>
</gene>
<organism evidence="1 2">
    <name type="scientific">Diphasiastrum complanatum</name>
    <name type="common">Issler's clubmoss</name>
    <name type="synonym">Lycopodium complanatum</name>
    <dbReference type="NCBI Taxonomy" id="34168"/>
    <lineage>
        <taxon>Eukaryota</taxon>
        <taxon>Viridiplantae</taxon>
        <taxon>Streptophyta</taxon>
        <taxon>Embryophyta</taxon>
        <taxon>Tracheophyta</taxon>
        <taxon>Lycopodiopsida</taxon>
        <taxon>Lycopodiales</taxon>
        <taxon>Lycopodiaceae</taxon>
        <taxon>Lycopodioideae</taxon>
        <taxon>Diphasiastrum</taxon>
    </lineage>
</organism>
<protein>
    <submittedName>
        <fullName evidence="1">Uncharacterized protein</fullName>
    </submittedName>
</protein>
<comment type="caution">
    <text evidence="1">The sequence shown here is derived from an EMBL/GenBank/DDBJ whole genome shotgun (WGS) entry which is preliminary data.</text>
</comment>
<evidence type="ECO:0000313" key="2">
    <source>
        <dbReference type="Proteomes" id="UP001162992"/>
    </source>
</evidence>
<name>A0ACC2C575_DIPCM</name>
<accession>A0ACC2C575</accession>
<evidence type="ECO:0000313" key="1">
    <source>
        <dbReference type="EMBL" id="KAJ7537120.1"/>
    </source>
</evidence>
<proteinExistence type="predicted"/>
<dbReference type="EMBL" id="CM055103">
    <property type="protein sequence ID" value="KAJ7537120.1"/>
    <property type="molecule type" value="Genomic_DNA"/>
</dbReference>
<sequence>MAMALASFSLKNVIVAPPRAPCCLTSGFENKSFATFGGLKARPMIKQKLAAKELPTTKFSRSVRIVCAAEVKTLDKVQKIVAKQLAVDPTSVAPSSKFSDLGADSLDTVEIVMALEEEYQITIEDEGAEKIATVQDAADLIQDIISRQASSL</sequence>
<dbReference type="Proteomes" id="UP001162992">
    <property type="component" value="Chromosome 12"/>
</dbReference>
<keyword evidence="2" id="KW-1185">Reference proteome</keyword>
<reference evidence="2" key="1">
    <citation type="journal article" date="2024" name="Proc. Natl. Acad. Sci. U.S.A.">
        <title>Extraordinary preservation of gene collinearity over three hundred million years revealed in homosporous lycophytes.</title>
        <authorList>
            <person name="Li C."/>
            <person name="Wickell D."/>
            <person name="Kuo L.Y."/>
            <person name="Chen X."/>
            <person name="Nie B."/>
            <person name="Liao X."/>
            <person name="Peng D."/>
            <person name="Ji J."/>
            <person name="Jenkins J."/>
            <person name="Williams M."/>
            <person name="Shu S."/>
            <person name="Plott C."/>
            <person name="Barry K."/>
            <person name="Rajasekar S."/>
            <person name="Grimwood J."/>
            <person name="Han X."/>
            <person name="Sun S."/>
            <person name="Hou Z."/>
            <person name="He W."/>
            <person name="Dai G."/>
            <person name="Sun C."/>
            <person name="Schmutz J."/>
            <person name="Leebens-Mack J.H."/>
            <person name="Li F.W."/>
            <person name="Wang L."/>
        </authorList>
    </citation>
    <scope>NUCLEOTIDE SEQUENCE [LARGE SCALE GENOMIC DNA]</scope>
    <source>
        <strain evidence="2">cv. PW_Plant_1</strain>
    </source>
</reference>